<feature type="transmembrane region" description="Helical" evidence="6">
    <location>
        <begin position="90"/>
        <end position="111"/>
    </location>
</feature>
<keyword evidence="3 6" id="KW-1133">Transmembrane helix</keyword>
<evidence type="ECO:0000256" key="1">
    <source>
        <dbReference type="ARBA" id="ARBA00004141"/>
    </source>
</evidence>
<evidence type="ECO:0000313" key="7">
    <source>
        <dbReference type="EMBL" id="SAM04158.1"/>
    </source>
</evidence>
<dbReference type="GO" id="GO:0016192">
    <property type="term" value="P:vesicle-mediated transport"/>
    <property type="evidence" value="ECO:0007669"/>
    <property type="project" value="TreeGrafter"/>
</dbReference>
<feature type="region of interest" description="Disordered" evidence="5">
    <location>
        <begin position="136"/>
        <end position="217"/>
    </location>
</feature>
<dbReference type="GO" id="GO:0000139">
    <property type="term" value="C:Golgi membrane"/>
    <property type="evidence" value="ECO:0007669"/>
    <property type="project" value="TreeGrafter"/>
</dbReference>
<dbReference type="OrthoDB" id="423534at2759"/>
<dbReference type="FunCoup" id="A0A168QB78">
    <property type="interactions" value="61"/>
</dbReference>
<dbReference type="InterPro" id="IPR013714">
    <property type="entry name" value="Golgi_TVP15"/>
</dbReference>
<dbReference type="Pfam" id="PF08507">
    <property type="entry name" value="COPI_assoc"/>
    <property type="match status" value="1"/>
</dbReference>
<evidence type="ECO:0000256" key="6">
    <source>
        <dbReference type="SAM" id="Phobius"/>
    </source>
</evidence>
<protein>
    <recommendedName>
        <fullName evidence="9">COPI associated protein</fullName>
    </recommendedName>
</protein>
<dbReference type="Proteomes" id="UP000078561">
    <property type="component" value="Unassembled WGS sequence"/>
</dbReference>
<keyword evidence="4 6" id="KW-0472">Membrane</keyword>
<accession>A0A168QB78</accession>
<keyword evidence="8" id="KW-1185">Reference proteome</keyword>
<feature type="compositionally biased region" description="Polar residues" evidence="5">
    <location>
        <begin position="170"/>
        <end position="188"/>
    </location>
</feature>
<evidence type="ECO:0000256" key="5">
    <source>
        <dbReference type="SAM" id="MobiDB-lite"/>
    </source>
</evidence>
<dbReference type="EMBL" id="LT554349">
    <property type="protein sequence ID" value="SAM04158.1"/>
    <property type="molecule type" value="Genomic_DNA"/>
</dbReference>
<dbReference type="STRING" id="4829.A0A168QB78"/>
<gene>
    <name evidence="7" type="primary">ABSGL_10018.1 scaffold 11783</name>
</gene>
<comment type="subcellular location">
    <subcellularLocation>
        <location evidence="1">Membrane</location>
        <topology evidence="1">Multi-pass membrane protein</topology>
    </subcellularLocation>
</comment>
<name>A0A168QB78_ABSGL</name>
<evidence type="ECO:0000313" key="8">
    <source>
        <dbReference type="Proteomes" id="UP000078561"/>
    </source>
</evidence>
<dbReference type="PANTHER" id="PTHR28128">
    <property type="entry name" value="GOLGI APPARATUS MEMBRANE PROTEIN TVP15"/>
    <property type="match status" value="1"/>
</dbReference>
<dbReference type="AlphaFoldDB" id="A0A168QB78"/>
<feature type="transmembrane region" description="Helical" evidence="6">
    <location>
        <begin position="35"/>
        <end position="54"/>
    </location>
</feature>
<feature type="compositionally biased region" description="Polar residues" evidence="5">
    <location>
        <begin position="136"/>
        <end position="161"/>
    </location>
</feature>
<dbReference type="PANTHER" id="PTHR28128:SF1">
    <property type="entry name" value="GOLGI APPARATUS MEMBRANE PROTEIN TVP15"/>
    <property type="match status" value="1"/>
</dbReference>
<sequence length="217" mass="23591">MAVTNDIVFRVVNLVAAAFMIIGGVAFILQGGFPNFITAVYSILFGVITGLFEFKLPKAIIQFASFMFSLLGRGLFYIFLGCIILNYNSLSLACGVIIILIGVVYCICHFIPQIEPPVNMRSSTFEASFGMSQTQYNQESPYHQPSHSASGNAQSPSSFHSNGPAESPYHQPSYSAPGNAQSPSSFHSNGPAMPPPLQQETTPYPQKTYIPNESHIP</sequence>
<feature type="transmembrane region" description="Helical" evidence="6">
    <location>
        <begin position="7"/>
        <end position="29"/>
    </location>
</feature>
<evidence type="ECO:0000256" key="4">
    <source>
        <dbReference type="ARBA" id="ARBA00023136"/>
    </source>
</evidence>
<evidence type="ECO:0008006" key="9">
    <source>
        <dbReference type="Google" id="ProtNLM"/>
    </source>
</evidence>
<organism evidence="7">
    <name type="scientific">Absidia glauca</name>
    <name type="common">Pin mould</name>
    <dbReference type="NCBI Taxonomy" id="4829"/>
    <lineage>
        <taxon>Eukaryota</taxon>
        <taxon>Fungi</taxon>
        <taxon>Fungi incertae sedis</taxon>
        <taxon>Mucoromycota</taxon>
        <taxon>Mucoromycotina</taxon>
        <taxon>Mucoromycetes</taxon>
        <taxon>Mucorales</taxon>
        <taxon>Cunninghamellaceae</taxon>
        <taxon>Absidia</taxon>
    </lineage>
</organism>
<dbReference type="InParanoid" id="A0A168QB78"/>
<feature type="transmembrane region" description="Helical" evidence="6">
    <location>
        <begin position="66"/>
        <end position="84"/>
    </location>
</feature>
<proteinExistence type="predicted"/>
<keyword evidence="2 6" id="KW-0812">Transmembrane</keyword>
<evidence type="ECO:0000256" key="2">
    <source>
        <dbReference type="ARBA" id="ARBA00022692"/>
    </source>
</evidence>
<reference evidence="7" key="1">
    <citation type="submission" date="2016-04" db="EMBL/GenBank/DDBJ databases">
        <authorList>
            <person name="Evans L.H."/>
            <person name="Alamgir A."/>
            <person name="Owens N."/>
            <person name="Weber N.D."/>
            <person name="Virtaneva K."/>
            <person name="Barbian K."/>
            <person name="Babar A."/>
            <person name="Rosenke K."/>
        </authorList>
    </citation>
    <scope>NUCLEOTIDE SEQUENCE [LARGE SCALE GENOMIC DNA]</scope>
    <source>
        <strain evidence="7">CBS 101.48</strain>
    </source>
</reference>
<feature type="compositionally biased region" description="Polar residues" evidence="5">
    <location>
        <begin position="198"/>
        <end position="211"/>
    </location>
</feature>
<evidence type="ECO:0000256" key="3">
    <source>
        <dbReference type="ARBA" id="ARBA00022989"/>
    </source>
</evidence>